<dbReference type="InterPro" id="IPR001670">
    <property type="entry name" value="ADH_Fe/GldA"/>
</dbReference>
<accession>A0A146KI71</accession>
<dbReference type="Gene3D" id="3.40.50.1970">
    <property type="match status" value="1"/>
</dbReference>
<evidence type="ECO:0000259" key="2">
    <source>
        <dbReference type="Pfam" id="PF00465"/>
    </source>
</evidence>
<dbReference type="GO" id="GO:1990362">
    <property type="term" value="F:butanol dehydrogenase (NAD+) activity"/>
    <property type="evidence" value="ECO:0007669"/>
    <property type="project" value="InterPro"/>
</dbReference>
<protein>
    <submittedName>
        <fullName evidence="3">Alcohol dehydrogenase</fullName>
    </submittedName>
</protein>
<dbReference type="Pfam" id="PF00465">
    <property type="entry name" value="Fe-ADH"/>
    <property type="match status" value="1"/>
</dbReference>
<feature type="domain" description="Alcohol dehydrogenase iron-type/glycerol dehydrogenase GldA" evidence="2">
    <location>
        <begin position="3"/>
        <end position="164"/>
    </location>
</feature>
<feature type="non-terminal residue" evidence="3">
    <location>
        <position position="1"/>
    </location>
</feature>
<evidence type="ECO:0000256" key="1">
    <source>
        <dbReference type="ARBA" id="ARBA00023002"/>
    </source>
</evidence>
<dbReference type="GO" id="GO:0005829">
    <property type="term" value="C:cytosol"/>
    <property type="evidence" value="ECO:0007669"/>
    <property type="project" value="TreeGrafter"/>
</dbReference>
<dbReference type="PANTHER" id="PTHR43633:SF1">
    <property type="entry name" value="ALCOHOL DEHYDROGENASE YQHD"/>
    <property type="match status" value="1"/>
</dbReference>
<evidence type="ECO:0000313" key="3">
    <source>
        <dbReference type="EMBL" id="JAP95136.1"/>
    </source>
</evidence>
<dbReference type="Gene3D" id="1.20.1090.10">
    <property type="entry name" value="Dehydroquinate synthase-like - alpha domain"/>
    <property type="match status" value="1"/>
</dbReference>
<dbReference type="InterPro" id="IPR044731">
    <property type="entry name" value="BDH-like"/>
</dbReference>
<dbReference type="PANTHER" id="PTHR43633">
    <property type="entry name" value="ALCOHOL DEHYDROGENASE YQHD"/>
    <property type="match status" value="1"/>
</dbReference>
<dbReference type="SUPFAM" id="SSF56796">
    <property type="entry name" value="Dehydroquinate synthase-like"/>
    <property type="match status" value="1"/>
</dbReference>
<reference evidence="3" key="1">
    <citation type="submission" date="2015-07" db="EMBL/GenBank/DDBJ databases">
        <title>Adaptation to a free-living lifestyle via gene acquisitions in the diplomonad Trepomonas sp. PC1.</title>
        <authorList>
            <person name="Xu F."/>
            <person name="Jerlstrom-Hultqvist J."/>
            <person name="Kolisko M."/>
            <person name="Simpson A.G.B."/>
            <person name="Roger A.J."/>
            <person name="Svard S.G."/>
            <person name="Andersson J.O."/>
        </authorList>
    </citation>
    <scope>NUCLEOTIDE SEQUENCE</scope>
    <source>
        <strain evidence="3">PC1</strain>
    </source>
</reference>
<name>A0A146KI71_9EUKA</name>
<organism evidence="3">
    <name type="scientific">Trepomonas sp. PC1</name>
    <dbReference type="NCBI Taxonomy" id="1076344"/>
    <lineage>
        <taxon>Eukaryota</taxon>
        <taxon>Metamonada</taxon>
        <taxon>Diplomonadida</taxon>
        <taxon>Hexamitidae</taxon>
        <taxon>Hexamitinae</taxon>
        <taxon>Trepomonas</taxon>
    </lineage>
</organism>
<sequence length="375" mass="42132">EKNCSMKIIDHINSKNIKSVLLVYDTNAIHVCNLYKPLKERLTELDIEVHELSDIRPNPSLSRAKVGISICQQYDVEAILAVGGGSVFDSAKIISFGPFVDDIKMVLKNQRLQIQKALPIFNIVTCSGTSAEVNGNGKIEDDDNCVSYSFISHLLHPQVTVIDPLLQQSIQYGQQIANFIDCQMHCIEQMISGGPEKLMGFEICASIAKQLIRCRDILNADNTDFEARSAFCWASVLATGGVCNFDMNGGDFVTHCIDLAIRRTDHSLIHGNVLGVVFPLFVKACKIYDYKVKELTCIGQKVFNASDLDEFQALYVKMLQRWRAFTQLGEVLGKKVSVEQKALYKKNYDELPCYFPWMDVEKVKSVAHYVIDNLE</sequence>
<dbReference type="GO" id="GO:1990002">
    <property type="term" value="F:methylglyoxal reductase (NADPH) (acetol producing) activity"/>
    <property type="evidence" value="ECO:0007669"/>
    <property type="project" value="TreeGrafter"/>
</dbReference>
<keyword evidence="1" id="KW-0560">Oxidoreductase</keyword>
<dbReference type="AlphaFoldDB" id="A0A146KI71"/>
<dbReference type="EMBL" id="GDID01001470">
    <property type="protein sequence ID" value="JAP95136.1"/>
    <property type="molecule type" value="Transcribed_RNA"/>
</dbReference>
<dbReference type="GO" id="GO:0046872">
    <property type="term" value="F:metal ion binding"/>
    <property type="evidence" value="ECO:0007669"/>
    <property type="project" value="InterPro"/>
</dbReference>
<proteinExistence type="predicted"/>
<gene>
    <name evidence="3" type="ORF">TPC1_11970</name>
</gene>
<dbReference type="GO" id="GO:0008106">
    <property type="term" value="F:alcohol dehydrogenase (NADP+) activity"/>
    <property type="evidence" value="ECO:0007669"/>
    <property type="project" value="TreeGrafter"/>
</dbReference>